<evidence type="ECO:0000313" key="1">
    <source>
        <dbReference type="EMBL" id="CDQ44980.1"/>
    </source>
</evidence>
<name>A0AAV2WLD8_MYCNE</name>
<reference evidence="1" key="2">
    <citation type="submission" date="2015-09" db="EMBL/GenBank/DDBJ databases">
        <title>Draft genome sequence of Mycobacterium neoaurum DSM 44074.</title>
        <authorList>
            <person name="Croce O."/>
            <person name="Robert C."/>
            <person name="Raoult D."/>
            <person name="Drancourt M."/>
        </authorList>
    </citation>
    <scope>NUCLEOTIDE SEQUENCE</scope>
    <source>
        <strain evidence="1">DSM 44074</strain>
    </source>
</reference>
<sequence>MRTTGRFYSGAPVRNTGDHMSTAARDDYEATAEAAAWIADATRRFAGLHEPEAESDNRWAETGSALTELRSGIAQRISALPRRGKLIRTARKGIGVTHIALAKLLTWALAEPAAEVAAAVADVELSVEDNVLTAVHIHLIGIGAEQRRHTYLEDGDSLRRDAAVVLRETIGVDTAEITATWDDVVVTGR</sequence>
<gene>
    <name evidence="1" type="ORF">BN1047_02865</name>
</gene>
<protein>
    <submittedName>
        <fullName evidence="1">Uncharacterized protein</fullName>
    </submittedName>
</protein>
<evidence type="ECO:0000313" key="2">
    <source>
        <dbReference type="Proteomes" id="UP000028864"/>
    </source>
</evidence>
<dbReference type="AlphaFoldDB" id="A0AAV2WLD8"/>
<dbReference type="EMBL" id="LK021338">
    <property type="protein sequence ID" value="CDQ44980.1"/>
    <property type="molecule type" value="Genomic_DNA"/>
</dbReference>
<proteinExistence type="predicted"/>
<accession>A0AAV2WLD8</accession>
<reference evidence="1" key="1">
    <citation type="submission" date="2014-05" db="EMBL/GenBank/DDBJ databases">
        <authorList>
            <person name="Urmite Genomes"/>
        </authorList>
    </citation>
    <scope>NUCLEOTIDE SEQUENCE</scope>
    <source>
        <strain evidence="1">DSM 44074</strain>
    </source>
</reference>
<dbReference type="Proteomes" id="UP000028864">
    <property type="component" value="Unassembled WGS sequence"/>
</dbReference>
<organism evidence="1 2">
    <name type="scientific">Mycolicibacterium neoaurum</name>
    <name type="common">Mycobacterium neoaurum</name>
    <dbReference type="NCBI Taxonomy" id="1795"/>
    <lineage>
        <taxon>Bacteria</taxon>
        <taxon>Bacillati</taxon>
        <taxon>Actinomycetota</taxon>
        <taxon>Actinomycetes</taxon>
        <taxon>Mycobacteriales</taxon>
        <taxon>Mycobacteriaceae</taxon>
        <taxon>Mycolicibacterium</taxon>
    </lineage>
</organism>